<dbReference type="OrthoDB" id="9767239at2"/>
<evidence type="ECO:0000256" key="2">
    <source>
        <dbReference type="ARBA" id="ARBA00022801"/>
    </source>
</evidence>
<protein>
    <submittedName>
        <fullName evidence="3">PHB depolymerase family esterase</fullName>
    </submittedName>
</protein>
<dbReference type="GO" id="GO:0005576">
    <property type="term" value="C:extracellular region"/>
    <property type="evidence" value="ECO:0007669"/>
    <property type="project" value="InterPro"/>
</dbReference>
<keyword evidence="4" id="KW-1185">Reference proteome</keyword>
<dbReference type="AlphaFoldDB" id="A0A5C6RSV7"/>
<name>A0A5C6RSV7_9RHOB</name>
<evidence type="ECO:0000256" key="1">
    <source>
        <dbReference type="ARBA" id="ARBA00022729"/>
    </source>
</evidence>
<dbReference type="EMBL" id="VOPL01000010">
    <property type="protein sequence ID" value="TXB65034.1"/>
    <property type="molecule type" value="Genomic_DNA"/>
</dbReference>
<evidence type="ECO:0000313" key="4">
    <source>
        <dbReference type="Proteomes" id="UP000321562"/>
    </source>
</evidence>
<organism evidence="3 4">
    <name type="scientific">Paracoccus aurantiacus</name>
    <dbReference type="NCBI Taxonomy" id="2599412"/>
    <lineage>
        <taxon>Bacteria</taxon>
        <taxon>Pseudomonadati</taxon>
        <taxon>Pseudomonadota</taxon>
        <taxon>Alphaproteobacteria</taxon>
        <taxon>Rhodobacterales</taxon>
        <taxon>Paracoccaceae</taxon>
        <taxon>Paracoccus</taxon>
    </lineage>
</organism>
<dbReference type="Pfam" id="PF10503">
    <property type="entry name" value="Esterase_PHB"/>
    <property type="match status" value="1"/>
</dbReference>
<dbReference type="GO" id="GO:0016787">
    <property type="term" value="F:hydrolase activity"/>
    <property type="evidence" value="ECO:0007669"/>
    <property type="project" value="UniProtKB-KW"/>
</dbReference>
<dbReference type="Gene3D" id="3.40.50.1820">
    <property type="entry name" value="alpha/beta hydrolase"/>
    <property type="match status" value="1"/>
</dbReference>
<sequence>MNTDFETAMRRALEKTRASDPAAATALIQEALVDKGLADSRLALPGGLERLKPPAPFENPFGSLMRDGCRPCAGGGLMQGLALPRLPTGGKIEVPEGARYETRIHSGSAGSRGYTLYIPTSRPEGFRGVVLMLHGCTQTPDDFARGTRMNEAAEKAGLIVAYPEQSRAHNIQSCWNWFRPEDQARDRGEPGILAGIARALLAEFDLPSDRAFVAGLSAGGAMAAILAEAYPDLFAAAGVHSGLPAGAANDIVSAFAAMRGEGRDGPRSQRRPMIVFHGLADTTVAPVNGDRLVSGAGIETRHEGNGRTWSRLIASDGSELWRVEQAGHAWFGGDPAGSYTDPLGPDATGEMLRFFTQVVEIDVARSEISSR</sequence>
<accession>A0A5C6RSV7</accession>
<dbReference type="PANTHER" id="PTHR43037:SF1">
    <property type="entry name" value="BLL1128 PROTEIN"/>
    <property type="match status" value="1"/>
</dbReference>
<keyword evidence="2" id="KW-0378">Hydrolase</keyword>
<keyword evidence="1" id="KW-0732">Signal</keyword>
<dbReference type="NCBIfam" id="TIGR01840">
    <property type="entry name" value="esterase_phb"/>
    <property type="match status" value="1"/>
</dbReference>
<dbReference type="InterPro" id="IPR029058">
    <property type="entry name" value="AB_hydrolase_fold"/>
</dbReference>
<dbReference type="RefSeq" id="WP_147100950.1">
    <property type="nucleotide sequence ID" value="NZ_JBHUFH010000034.1"/>
</dbReference>
<evidence type="ECO:0000313" key="3">
    <source>
        <dbReference type="EMBL" id="TXB65034.1"/>
    </source>
</evidence>
<proteinExistence type="predicted"/>
<dbReference type="InterPro" id="IPR050955">
    <property type="entry name" value="Plant_Biomass_Hydrol_Est"/>
</dbReference>
<dbReference type="InterPro" id="IPR010126">
    <property type="entry name" value="Esterase_phb"/>
</dbReference>
<dbReference type="Proteomes" id="UP000321562">
    <property type="component" value="Unassembled WGS sequence"/>
</dbReference>
<dbReference type="PANTHER" id="PTHR43037">
    <property type="entry name" value="UNNAMED PRODUCT-RELATED"/>
    <property type="match status" value="1"/>
</dbReference>
<comment type="caution">
    <text evidence="3">The sequence shown here is derived from an EMBL/GenBank/DDBJ whole genome shotgun (WGS) entry which is preliminary data.</text>
</comment>
<gene>
    <name evidence="3" type="ORF">FQV27_17190</name>
</gene>
<reference evidence="3 4" key="1">
    <citation type="submission" date="2019-08" db="EMBL/GenBank/DDBJ databases">
        <authorList>
            <person name="Ye J."/>
        </authorList>
    </citation>
    <scope>NUCLEOTIDE SEQUENCE [LARGE SCALE GENOMIC DNA]</scope>
    <source>
        <strain evidence="3 4">TK008</strain>
    </source>
</reference>
<dbReference type="SUPFAM" id="SSF53474">
    <property type="entry name" value="alpha/beta-Hydrolases"/>
    <property type="match status" value="1"/>
</dbReference>